<dbReference type="PANTHER" id="PTHR12826">
    <property type="entry name" value="RIBONUCLEASE Y"/>
    <property type="match status" value="1"/>
</dbReference>
<dbReference type="Pfam" id="PF22891">
    <property type="entry name" value="KH_PNO1_2nd"/>
    <property type="match status" value="1"/>
</dbReference>
<name>A0A2R6AKF8_9ARCH</name>
<organism evidence="4 5">
    <name type="scientific">Candidatus Marsarchaeota G1 archaeon BE_D</name>
    <dbReference type="NCBI Taxonomy" id="1978156"/>
    <lineage>
        <taxon>Archaea</taxon>
        <taxon>Candidatus Marsarchaeota</taxon>
        <taxon>Candidatus Marsarchaeota group 1</taxon>
    </lineage>
</organism>
<dbReference type="SUPFAM" id="SSF54791">
    <property type="entry name" value="Eukaryotic type KH-domain (KH-domain type I)"/>
    <property type="match status" value="1"/>
</dbReference>
<dbReference type="Gene3D" id="3.30.1370.10">
    <property type="entry name" value="K Homology domain, type 1"/>
    <property type="match status" value="1"/>
</dbReference>
<dbReference type="InterPro" id="IPR036612">
    <property type="entry name" value="KH_dom_type_1_sf"/>
</dbReference>
<sequence length="163" mass="18786">MNSVKKCTTVVFEPHSGLDAHILSEFERLLLFLKEKGVIINRIGTNLIISAPSEFLMRATECIKLIEYGVPFERARIFFEKEEYYHIIELDKEELSRKIGRIIGTNGKTKRNLEKIIGVSIFVKDNRVIIVGNFDSVERAKDAILRIVKGKPQNIVINRFQRP</sequence>
<dbReference type="PANTHER" id="PTHR12826:SF13">
    <property type="entry name" value="RNA-BINDING PROTEIN PNO1"/>
    <property type="match status" value="1"/>
</dbReference>
<evidence type="ECO:0000313" key="5">
    <source>
        <dbReference type="Proteomes" id="UP000240569"/>
    </source>
</evidence>
<dbReference type="Proteomes" id="UP000240569">
    <property type="component" value="Unassembled WGS sequence"/>
</dbReference>
<evidence type="ECO:0000256" key="2">
    <source>
        <dbReference type="PROSITE-ProRule" id="PRU00117"/>
    </source>
</evidence>
<accession>A0A2R6AKF8</accession>
<dbReference type="EMBL" id="NEXD01000001">
    <property type="protein sequence ID" value="PSN86841.1"/>
    <property type="molecule type" value="Genomic_DNA"/>
</dbReference>
<protein>
    <recommendedName>
        <fullName evidence="3">K Homology domain-containing protein</fullName>
    </recommendedName>
</protein>
<gene>
    <name evidence="4" type="ORF">B9Q02_00025</name>
</gene>
<dbReference type="InterPro" id="IPR055211">
    <property type="entry name" value="KH_PNO1_2nd"/>
</dbReference>
<dbReference type="AlphaFoldDB" id="A0A2R6AKF8"/>
<reference evidence="4 5" key="1">
    <citation type="submission" date="2017-04" db="EMBL/GenBank/DDBJ databases">
        <title>Novel microbial lineages endemic to geothermal iron-oxide mats fill important gaps in the evolutionary history of Archaea.</title>
        <authorList>
            <person name="Jay Z.J."/>
            <person name="Beam J.P."/>
            <person name="Dlakic M."/>
            <person name="Rusch D.B."/>
            <person name="Kozubal M.A."/>
            <person name="Inskeep W.P."/>
        </authorList>
    </citation>
    <scope>NUCLEOTIDE SEQUENCE [LARGE SCALE GENOMIC DNA]</scope>
    <source>
        <strain evidence="4">BE_D</strain>
    </source>
</reference>
<dbReference type="PROSITE" id="PS50084">
    <property type="entry name" value="KH_TYPE_1"/>
    <property type="match status" value="1"/>
</dbReference>
<feature type="domain" description="K Homology" evidence="3">
    <location>
        <begin position="82"/>
        <end position="149"/>
    </location>
</feature>
<keyword evidence="1 2" id="KW-0694">RNA-binding</keyword>
<dbReference type="SMART" id="SM00322">
    <property type="entry name" value="KH"/>
    <property type="match status" value="1"/>
</dbReference>
<dbReference type="InterPro" id="IPR004087">
    <property type="entry name" value="KH_dom"/>
</dbReference>
<evidence type="ECO:0000256" key="1">
    <source>
        <dbReference type="ARBA" id="ARBA00022884"/>
    </source>
</evidence>
<comment type="caution">
    <text evidence="4">The sequence shown here is derived from an EMBL/GenBank/DDBJ whole genome shotgun (WGS) entry which is preliminary data.</text>
</comment>
<evidence type="ECO:0000259" key="3">
    <source>
        <dbReference type="SMART" id="SM00322"/>
    </source>
</evidence>
<proteinExistence type="predicted"/>
<dbReference type="GO" id="GO:0003723">
    <property type="term" value="F:RNA binding"/>
    <property type="evidence" value="ECO:0007669"/>
    <property type="project" value="UniProtKB-UniRule"/>
</dbReference>
<evidence type="ECO:0000313" key="4">
    <source>
        <dbReference type="EMBL" id="PSN86841.1"/>
    </source>
</evidence>